<evidence type="ECO:0000313" key="4">
    <source>
        <dbReference type="Proteomes" id="UP000295096"/>
    </source>
</evidence>
<keyword evidence="4" id="KW-1185">Reference proteome</keyword>
<dbReference type="EMBL" id="SMSJ01000035">
    <property type="protein sequence ID" value="TDH60557.1"/>
    <property type="molecule type" value="Genomic_DNA"/>
</dbReference>
<sequence>AEAGQAVADFLRATGQAAAGVAPCPPPAAGALPLRVHWPLPGPPPLASVIVPTRDHPDLLARCAEGVLQDTAYAPLELLVIDNGSTEPATHALLGRLRQDPRVRVLDAPGPFNYAALNNRAVAAARGEVLVLLNNDVAVIEPGWLGEMVAHALRPGIGAVGARLLYADGRVQHGGVVLGVGGVASHYHPFAGREDPGYHGALRLVRRVAAVTAACLAMRRTVFEAVGGLDAEHLAVAFNDVDLCLRIRAAGHAIVWTPHAELYHLESVSRGFDGAPQNRERFAREVAYMRGRWGPALDADPYYSPNFSLQDAGFNLAFPPRRPRRWEAGGVAPPGAPPEAPPGAPPEAPPGAPPEAPPGAPPEAPPGAPPEAPPGVLPEVLAAAR</sequence>
<gene>
    <name evidence="3" type="ORF">E2C06_21150</name>
</gene>
<feature type="non-terminal residue" evidence="3">
    <location>
        <position position="1"/>
    </location>
</feature>
<dbReference type="InterPro" id="IPR029044">
    <property type="entry name" value="Nucleotide-diphossugar_trans"/>
</dbReference>
<reference evidence="3 4" key="1">
    <citation type="journal article" date="2016" name="J. Microbiol.">
        <title>Dankookia rubra gen. nov., sp. nov., an alphaproteobacterium isolated from sediment of a shallow stream.</title>
        <authorList>
            <person name="Kim W.H."/>
            <person name="Kim D.H."/>
            <person name="Kang K."/>
            <person name="Ahn T.Y."/>
        </authorList>
    </citation>
    <scope>NUCLEOTIDE SEQUENCE [LARGE SCALE GENOMIC DNA]</scope>
    <source>
        <strain evidence="3 4">JCM30602</strain>
    </source>
</reference>
<proteinExistence type="predicted"/>
<organism evidence="3 4">
    <name type="scientific">Dankookia rubra</name>
    <dbReference type="NCBI Taxonomy" id="1442381"/>
    <lineage>
        <taxon>Bacteria</taxon>
        <taxon>Pseudomonadati</taxon>
        <taxon>Pseudomonadota</taxon>
        <taxon>Alphaproteobacteria</taxon>
        <taxon>Acetobacterales</taxon>
        <taxon>Roseomonadaceae</taxon>
        <taxon>Dankookia</taxon>
    </lineage>
</organism>
<protein>
    <submittedName>
        <fullName evidence="3">Glycosyltransferase family 2 protein</fullName>
    </submittedName>
</protein>
<dbReference type="RefSeq" id="WP_133290607.1">
    <property type="nucleotide sequence ID" value="NZ_SMSJ01000035.1"/>
</dbReference>
<dbReference type="InterPro" id="IPR001173">
    <property type="entry name" value="Glyco_trans_2-like"/>
</dbReference>
<dbReference type="OrthoDB" id="9783791at2"/>
<dbReference type="PANTHER" id="PTHR43179">
    <property type="entry name" value="RHAMNOSYLTRANSFERASE WBBL"/>
    <property type="match status" value="1"/>
</dbReference>
<dbReference type="SUPFAM" id="SSF53448">
    <property type="entry name" value="Nucleotide-diphospho-sugar transferases"/>
    <property type="match status" value="1"/>
</dbReference>
<name>A0A4R5QDW2_9PROT</name>
<dbReference type="PANTHER" id="PTHR43179:SF7">
    <property type="entry name" value="RHAMNOSYLTRANSFERASE WBBL"/>
    <property type="match status" value="1"/>
</dbReference>
<evidence type="ECO:0000313" key="3">
    <source>
        <dbReference type="EMBL" id="TDH60557.1"/>
    </source>
</evidence>
<evidence type="ECO:0000259" key="2">
    <source>
        <dbReference type="Pfam" id="PF00535"/>
    </source>
</evidence>
<dbReference type="Gene3D" id="3.90.550.10">
    <property type="entry name" value="Spore Coat Polysaccharide Biosynthesis Protein SpsA, Chain A"/>
    <property type="match status" value="1"/>
</dbReference>
<dbReference type="Pfam" id="PF00535">
    <property type="entry name" value="Glycos_transf_2"/>
    <property type="match status" value="1"/>
</dbReference>
<feature type="compositionally biased region" description="Pro residues" evidence="1">
    <location>
        <begin position="334"/>
        <end position="376"/>
    </location>
</feature>
<dbReference type="CDD" id="cd04186">
    <property type="entry name" value="GT_2_like_c"/>
    <property type="match status" value="1"/>
</dbReference>
<dbReference type="AlphaFoldDB" id="A0A4R5QDW2"/>
<keyword evidence="3" id="KW-0808">Transferase</keyword>
<feature type="domain" description="Glycosyltransferase 2-like" evidence="2">
    <location>
        <begin position="48"/>
        <end position="209"/>
    </location>
</feature>
<dbReference type="Proteomes" id="UP000295096">
    <property type="component" value="Unassembled WGS sequence"/>
</dbReference>
<dbReference type="GO" id="GO:0016740">
    <property type="term" value="F:transferase activity"/>
    <property type="evidence" value="ECO:0007669"/>
    <property type="project" value="UniProtKB-KW"/>
</dbReference>
<evidence type="ECO:0000256" key="1">
    <source>
        <dbReference type="SAM" id="MobiDB-lite"/>
    </source>
</evidence>
<feature type="region of interest" description="Disordered" evidence="1">
    <location>
        <begin position="325"/>
        <end position="385"/>
    </location>
</feature>
<comment type="caution">
    <text evidence="3">The sequence shown here is derived from an EMBL/GenBank/DDBJ whole genome shotgun (WGS) entry which is preliminary data.</text>
</comment>
<accession>A0A4R5QDW2</accession>